<gene>
    <name evidence="1" type="ORF">PAC_12240</name>
</gene>
<evidence type="ECO:0000313" key="2">
    <source>
        <dbReference type="Proteomes" id="UP000184330"/>
    </source>
</evidence>
<protein>
    <submittedName>
        <fullName evidence="1">Uncharacterized protein</fullName>
    </submittedName>
</protein>
<proteinExistence type="predicted"/>
<accession>A0A1L7XBE6</accession>
<sequence length="146" mass="17398">MAINMEHFCDHLCIVRHDAADPSKAIISFQDFETAYNKYHAHDLRKVARCQAQGKKVRYTKKNLTLVYQQFWRVSNPYRSMIVALWERAEKFGMSPAKFDYLWRLTEFYVPEGESAAHNRWMRERTMWKDTGACWDPVLEVRVDDS</sequence>
<dbReference type="AlphaFoldDB" id="A0A1L7XBE6"/>
<evidence type="ECO:0000313" key="1">
    <source>
        <dbReference type="EMBL" id="CZR62343.1"/>
    </source>
</evidence>
<dbReference type="EMBL" id="FJOG01000020">
    <property type="protein sequence ID" value="CZR62343.1"/>
    <property type="molecule type" value="Genomic_DNA"/>
</dbReference>
<keyword evidence="2" id="KW-1185">Reference proteome</keyword>
<reference evidence="1 2" key="1">
    <citation type="submission" date="2016-03" db="EMBL/GenBank/DDBJ databases">
        <authorList>
            <person name="Ploux O."/>
        </authorList>
    </citation>
    <scope>NUCLEOTIDE SEQUENCE [LARGE SCALE GENOMIC DNA]</scope>
    <source>
        <strain evidence="1 2">UAMH 11012</strain>
    </source>
</reference>
<organism evidence="1 2">
    <name type="scientific">Phialocephala subalpina</name>
    <dbReference type="NCBI Taxonomy" id="576137"/>
    <lineage>
        <taxon>Eukaryota</taxon>
        <taxon>Fungi</taxon>
        <taxon>Dikarya</taxon>
        <taxon>Ascomycota</taxon>
        <taxon>Pezizomycotina</taxon>
        <taxon>Leotiomycetes</taxon>
        <taxon>Helotiales</taxon>
        <taxon>Mollisiaceae</taxon>
        <taxon>Phialocephala</taxon>
        <taxon>Phialocephala fortinii species complex</taxon>
    </lineage>
</organism>
<dbReference type="Proteomes" id="UP000184330">
    <property type="component" value="Unassembled WGS sequence"/>
</dbReference>
<name>A0A1L7XBE6_9HELO</name>